<evidence type="ECO:0000256" key="2">
    <source>
        <dbReference type="ARBA" id="ARBA00022448"/>
    </source>
</evidence>
<comment type="subcellular location">
    <subcellularLocation>
        <location evidence="1 7">Cell membrane</location>
        <topology evidence="1 7">Multi-pass membrane protein</topology>
    </subcellularLocation>
</comment>
<feature type="transmembrane region" description="Helical" evidence="7">
    <location>
        <begin position="111"/>
        <end position="135"/>
    </location>
</feature>
<feature type="transmembrane region" description="Helical" evidence="7">
    <location>
        <begin position="141"/>
        <end position="162"/>
    </location>
</feature>
<reference evidence="9" key="2">
    <citation type="journal article" date="2021" name="PeerJ">
        <title>Extensive microbial diversity within the chicken gut microbiome revealed by metagenomics and culture.</title>
        <authorList>
            <person name="Gilroy R."/>
            <person name="Ravi A."/>
            <person name="Getino M."/>
            <person name="Pursley I."/>
            <person name="Horton D.L."/>
            <person name="Alikhan N.F."/>
            <person name="Baker D."/>
            <person name="Gharbi K."/>
            <person name="Hall N."/>
            <person name="Watson M."/>
            <person name="Adriaenssens E.M."/>
            <person name="Foster-Nyarko E."/>
            <person name="Jarju S."/>
            <person name="Secka A."/>
            <person name="Antonio M."/>
            <person name="Oren A."/>
            <person name="Chaudhuri R.R."/>
            <person name="La Ragione R."/>
            <person name="Hildebrand F."/>
            <person name="Pallen M.J."/>
        </authorList>
    </citation>
    <scope>NUCLEOTIDE SEQUENCE</scope>
    <source>
        <strain evidence="9">ChiGjej1B1-24693</strain>
    </source>
</reference>
<evidence type="ECO:0000259" key="8">
    <source>
        <dbReference type="PROSITE" id="PS50928"/>
    </source>
</evidence>
<protein>
    <submittedName>
        <fullName evidence="9">Carbohydrate ABC transporter permease</fullName>
    </submittedName>
</protein>
<feature type="transmembrane region" description="Helical" evidence="7">
    <location>
        <begin position="183"/>
        <end position="205"/>
    </location>
</feature>
<feature type="transmembrane region" description="Helical" evidence="7">
    <location>
        <begin position="73"/>
        <end position="99"/>
    </location>
</feature>
<evidence type="ECO:0000256" key="3">
    <source>
        <dbReference type="ARBA" id="ARBA00022475"/>
    </source>
</evidence>
<dbReference type="AlphaFoldDB" id="A0A9D1KNT2"/>
<evidence type="ECO:0000256" key="5">
    <source>
        <dbReference type="ARBA" id="ARBA00022989"/>
    </source>
</evidence>
<dbReference type="InterPro" id="IPR000515">
    <property type="entry name" value="MetI-like"/>
</dbReference>
<dbReference type="Proteomes" id="UP000886842">
    <property type="component" value="Unassembled WGS sequence"/>
</dbReference>
<dbReference type="SUPFAM" id="SSF161098">
    <property type="entry name" value="MetI-like"/>
    <property type="match status" value="1"/>
</dbReference>
<evidence type="ECO:0000313" key="9">
    <source>
        <dbReference type="EMBL" id="HIT77025.1"/>
    </source>
</evidence>
<feature type="non-terminal residue" evidence="9">
    <location>
        <position position="208"/>
    </location>
</feature>
<accession>A0A9D1KNT2</accession>
<dbReference type="PANTHER" id="PTHR43744">
    <property type="entry name" value="ABC TRANSPORTER PERMEASE PROTEIN MG189-RELATED-RELATED"/>
    <property type="match status" value="1"/>
</dbReference>
<sequence length="208" mass="22530">MVKIQENRLSNGLIVAALVLVSVVAIVPLLAVVAISITPYGEVIRNGGYVFLPREVSFDSYSQILGHPAIRQALVVTTFVTVVGTVVNMVLTTLAAYPLCRHHDLPARRGLTLAFLFTFVFSAGIVPTFLVVQATGLVDTVWAMIIPNAISVFNVLIMKTFFDGLPTEIIEAARIDGASEGLILLRIILPLSIPVMLTLGLFYAVSHW</sequence>
<dbReference type="GO" id="GO:0055085">
    <property type="term" value="P:transmembrane transport"/>
    <property type="evidence" value="ECO:0007669"/>
    <property type="project" value="InterPro"/>
</dbReference>
<keyword evidence="4 7" id="KW-0812">Transmembrane</keyword>
<dbReference type="PROSITE" id="PS50928">
    <property type="entry name" value="ABC_TM1"/>
    <property type="match status" value="1"/>
</dbReference>
<dbReference type="PANTHER" id="PTHR43744:SF9">
    <property type="entry name" value="POLYGALACTURONAN_RHAMNOGALACTURONAN TRANSPORT SYSTEM PERMEASE PROTEIN YTCP"/>
    <property type="match status" value="1"/>
</dbReference>
<reference evidence="9" key="1">
    <citation type="submission" date="2020-10" db="EMBL/GenBank/DDBJ databases">
        <authorList>
            <person name="Gilroy R."/>
        </authorList>
    </citation>
    <scope>NUCLEOTIDE SEQUENCE</scope>
    <source>
        <strain evidence="9">ChiGjej1B1-24693</strain>
    </source>
</reference>
<keyword evidence="3" id="KW-1003">Cell membrane</keyword>
<keyword evidence="6 7" id="KW-0472">Membrane</keyword>
<evidence type="ECO:0000313" key="10">
    <source>
        <dbReference type="Proteomes" id="UP000886842"/>
    </source>
</evidence>
<proteinExistence type="inferred from homology"/>
<feature type="transmembrane region" description="Helical" evidence="7">
    <location>
        <begin position="12"/>
        <end position="37"/>
    </location>
</feature>
<feature type="domain" description="ABC transmembrane type-1" evidence="8">
    <location>
        <begin position="74"/>
        <end position="208"/>
    </location>
</feature>
<name>A0A9D1KNT2_9ACTN</name>
<dbReference type="Gene3D" id="1.10.3720.10">
    <property type="entry name" value="MetI-like"/>
    <property type="match status" value="1"/>
</dbReference>
<dbReference type="GO" id="GO:0005886">
    <property type="term" value="C:plasma membrane"/>
    <property type="evidence" value="ECO:0007669"/>
    <property type="project" value="UniProtKB-SubCell"/>
</dbReference>
<organism evidence="9 10">
    <name type="scientific">Candidatus Avipropionibacterium avicola</name>
    <dbReference type="NCBI Taxonomy" id="2840701"/>
    <lineage>
        <taxon>Bacteria</taxon>
        <taxon>Bacillati</taxon>
        <taxon>Actinomycetota</taxon>
        <taxon>Actinomycetes</taxon>
        <taxon>Propionibacteriales</taxon>
        <taxon>Propionibacteriaceae</taxon>
        <taxon>Propionibacteriaceae incertae sedis</taxon>
        <taxon>Candidatus Avipropionibacterium</taxon>
    </lineage>
</organism>
<dbReference type="InterPro" id="IPR035906">
    <property type="entry name" value="MetI-like_sf"/>
</dbReference>
<comment type="caution">
    <text evidence="9">The sequence shown here is derived from an EMBL/GenBank/DDBJ whole genome shotgun (WGS) entry which is preliminary data.</text>
</comment>
<evidence type="ECO:0000256" key="6">
    <source>
        <dbReference type="ARBA" id="ARBA00023136"/>
    </source>
</evidence>
<evidence type="ECO:0000256" key="7">
    <source>
        <dbReference type="RuleBase" id="RU363032"/>
    </source>
</evidence>
<evidence type="ECO:0000256" key="4">
    <source>
        <dbReference type="ARBA" id="ARBA00022692"/>
    </source>
</evidence>
<gene>
    <name evidence="9" type="ORF">IAA98_15715</name>
</gene>
<comment type="similarity">
    <text evidence="7">Belongs to the binding-protein-dependent transport system permease family.</text>
</comment>
<evidence type="ECO:0000256" key="1">
    <source>
        <dbReference type="ARBA" id="ARBA00004651"/>
    </source>
</evidence>
<keyword evidence="2 7" id="KW-0813">Transport</keyword>
<keyword evidence="5 7" id="KW-1133">Transmembrane helix</keyword>
<dbReference type="EMBL" id="DVLP01000451">
    <property type="protein sequence ID" value="HIT77025.1"/>
    <property type="molecule type" value="Genomic_DNA"/>
</dbReference>
<dbReference type="Pfam" id="PF00528">
    <property type="entry name" value="BPD_transp_1"/>
    <property type="match status" value="1"/>
</dbReference>